<dbReference type="SUPFAM" id="SSF48371">
    <property type="entry name" value="ARM repeat"/>
    <property type="match status" value="1"/>
</dbReference>
<evidence type="ECO:0000313" key="2">
    <source>
        <dbReference type="Proteomes" id="UP001141327"/>
    </source>
</evidence>
<protein>
    <submittedName>
        <fullName evidence="1">Uncharacterized protein</fullName>
    </submittedName>
</protein>
<reference evidence="1" key="1">
    <citation type="journal article" date="2022" name="bioRxiv">
        <title>Genomics of Preaxostyla Flagellates Illuminates Evolutionary Transitions and the Path Towards Mitochondrial Loss.</title>
        <authorList>
            <person name="Novak L.V.F."/>
            <person name="Treitli S.C."/>
            <person name="Pyrih J."/>
            <person name="Halakuc P."/>
            <person name="Pipaliya S.V."/>
            <person name="Vacek V."/>
            <person name="Brzon O."/>
            <person name="Soukal P."/>
            <person name="Eme L."/>
            <person name="Dacks J.B."/>
            <person name="Karnkowska A."/>
            <person name="Elias M."/>
            <person name="Hampl V."/>
        </authorList>
    </citation>
    <scope>NUCLEOTIDE SEQUENCE</scope>
    <source>
        <strain evidence="1">RCP-MX</strain>
    </source>
</reference>
<dbReference type="EMBL" id="JAPMOS010000043">
    <property type="protein sequence ID" value="KAJ4457627.1"/>
    <property type="molecule type" value="Genomic_DNA"/>
</dbReference>
<proteinExistence type="predicted"/>
<dbReference type="Proteomes" id="UP001141327">
    <property type="component" value="Unassembled WGS sequence"/>
</dbReference>
<comment type="caution">
    <text evidence="1">The sequence shown here is derived from an EMBL/GenBank/DDBJ whole genome shotgun (WGS) entry which is preliminary data.</text>
</comment>
<organism evidence="1 2">
    <name type="scientific">Paratrimastix pyriformis</name>
    <dbReference type="NCBI Taxonomy" id="342808"/>
    <lineage>
        <taxon>Eukaryota</taxon>
        <taxon>Metamonada</taxon>
        <taxon>Preaxostyla</taxon>
        <taxon>Paratrimastigidae</taxon>
        <taxon>Paratrimastix</taxon>
    </lineage>
</organism>
<name>A0ABQ8UGW0_9EUKA</name>
<keyword evidence="2" id="KW-1185">Reference proteome</keyword>
<dbReference type="InterPro" id="IPR011989">
    <property type="entry name" value="ARM-like"/>
</dbReference>
<sequence length="330" mass="36558">MAAAIRSLIPYFLRADTICTKEALNFFIAVSPRDIYKIACQQAGGVKAIWNALDANPGDEIRCLLFQVLAWWSRSEAVRVDILDNFGFDYLMDLMEQTQQPTDVFFHIFTILGHCANTEPCRHRLVDLGCGDRVMRFLVQHNLLFGAEEEPTEPGAAPSPAKKCREMLLNEASFALAAALGGKYVSSLKRTHCSLKRLKFQENASSLKRLKFQARLRCSDYPGCLFTTDPAPQDPPRLYHPHSRPSARGYHPLSPHITHIAVITPIIVAITTDPAPQDLPPPLSPPFPLPAALPASLPPPVFLDIREAPVEGCGLGHCIWDAGWLMARSV</sequence>
<evidence type="ECO:0000313" key="1">
    <source>
        <dbReference type="EMBL" id="KAJ4457627.1"/>
    </source>
</evidence>
<dbReference type="InterPro" id="IPR016024">
    <property type="entry name" value="ARM-type_fold"/>
</dbReference>
<accession>A0ABQ8UGW0</accession>
<dbReference type="Gene3D" id="1.25.10.10">
    <property type="entry name" value="Leucine-rich Repeat Variant"/>
    <property type="match status" value="1"/>
</dbReference>
<gene>
    <name evidence="1" type="ORF">PAPYR_6882</name>
</gene>